<dbReference type="AlphaFoldDB" id="F4WAR8"/>
<gene>
    <name evidence="1" type="ORF">G5I_02610</name>
</gene>
<reference evidence="1" key="1">
    <citation type="submission" date="2011-02" db="EMBL/GenBank/DDBJ databases">
        <title>The genome of the leaf-cutting ant Acromyrmex echinatior suggests key adaptations to social evolution and fungus farming.</title>
        <authorList>
            <person name="Nygaard S."/>
            <person name="Zhang G."/>
        </authorList>
    </citation>
    <scope>NUCLEOTIDE SEQUENCE</scope>
</reference>
<sequence length="246" mass="27373">MGSVKKEDLQDVRGGTKRRVDMRALPMGVLRIQGRRRIFFDAHPRSILSLNNADAALRKFTVSGATSIFTMDTEKERYLRDSTDRRIDAAARLRHIQSDAPSAFHSSPCPPPTVFELKRESQLTNHTRPRQLAQIVDESALVYEDGIAMQDAQEQHNGKAPLANDRWCHCAATMQGAKPTAEKFHWLSGFSNEPVVDAFGHIDSSAVRINERLQYETGYSSYSHGVDGHSIADSEGLTNHNANGSL</sequence>
<dbReference type="EMBL" id="GL888053">
    <property type="protein sequence ID" value="EGI68674.1"/>
    <property type="molecule type" value="Genomic_DNA"/>
</dbReference>
<keyword evidence="2" id="KW-1185">Reference proteome</keyword>
<evidence type="ECO:0000313" key="1">
    <source>
        <dbReference type="EMBL" id="EGI68674.1"/>
    </source>
</evidence>
<dbReference type="Proteomes" id="UP000007755">
    <property type="component" value="Unassembled WGS sequence"/>
</dbReference>
<dbReference type="InParanoid" id="F4WAR8"/>
<name>F4WAR8_ACREC</name>
<protein>
    <submittedName>
        <fullName evidence="1">Uncharacterized protein</fullName>
    </submittedName>
</protein>
<evidence type="ECO:0000313" key="2">
    <source>
        <dbReference type="Proteomes" id="UP000007755"/>
    </source>
</evidence>
<organism evidence="2">
    <name type="scientific">Acromyrmex echinatior</name>
    <name type="common">Panamanian leafcutter ant</name>
    <name type="synonym">Acromyrmex octospinosus echinatior</name>
    <dbReference type="NCBI Taxonomy" id="103372"/>
    <lineage>
        <taxon>Eukaryota</taxon>
        <taxon>Metazoa</taxon>
        <taxon>Ecdysozoa</taxon>
        <taxon>Arthropoda</taxon>
        <taxon>Hexapoda</taxon>
        <taxon>Insecta</taxon>
        <taxon>Pterygota</taxon>
        <taxon>Neoptera</taxon>
        <taxon>Endopterygota</taxon>
        <taxon>Hymenoptera</taxon>
        <taxon>Apocrita</taxon>
        <taxon>Aculeata</taxon>
        <taxon>Formicoidea</taxon>
        <taxon>Formicidae</taxon>
        <taxon>Myrmicinae</taxon>
        <taxon>Acromyrmex</taxon>
    </lineage>
</organism>
<accession>F4WAR8</accession>
<proteinExistence type="predicted"/>